<reference evidence="2" key="1">
    <citation type="journal article" date="2020" name="Stud. Mycol.">
        <title>101 Dothideomycetes genomes: a test case for predicting lifestyles and emergence of pathogens.</title>
        <authorList>
            <person name="Haridas S."/>
            <person name="Albert R."/>
            <person name="Binder M."/>
            <person name="Bloem J."/>
            <person name="Labutti K."/>
            <person name="Salamov A."/>
            <person name="Andreopoulos B."/>
            <person name="Baker S."/>
            <person name="Barry K."/>
            <person name="Bills G."/>
            <person name="Bluhm B."/>
            <person name="Cannon C."/>
            <person name="Castanera R."/>
            <person name="Culley D."/>
            <person name="Daum C."/>
            <person name="Ezra D."/>
            <person name="Gonzalez J."/>
            <person name="Henrissat B."/>
            <person name="Kuo A."/>
            <person name="Liang C."/>
            <person name="Lipzen A."/>
            <person name="Lutzoni F."/>
            <person name="Magnuson J."/>
            <person name="Mondo S."/>
            <person name="Nolan M."/>
            <person name="Ohm R."/>
            <person name="Pangilinan J."/>
            <person name="Park H.-J."/>
            <person name="Ramirez L."/>
            <person name="Alfaro M."/>
            <person name="Sun H."/>
            <person name="Tritt A."/>
            <person name="Yoshinaga Y."/>
            <person name="Zwiers L.-H."/>
            <person name="Turgeon B."/>
            <person name="Goodwin S."/>
            <person name="Spatafora J."/>
            <person name="Crous P."/>
            <person name="Grigoriev I."/>
        </authorList>
    </citation>
    <scope>NUCLEOTIDE SEQUENCE</scope>
    <source>
        <strain evidence="2">CBS 119925</strain>
    </source>
</reference>
<name>A0A6A6V0W1_9PLEO</name>
<keyword evidence="3" id="KW-1185">Reference proteome</keyword>
<evidence type="ECO:0000313" key="2">
    <source>
        <dbReference type="EMBL" id="KAF2743374.1"/>
    </source>
</evidence>
<dbReference type="Pfam" id="PF14856">
    <property type="entry name" value="Hce2"/>
    <property type="match status" value="1"/>
</dbReference>
<dbReference type="OrthoDB" id="4600538at2759"/>
<dbReference type="InterPro" id="IPR029226">
    <property type="entry name" value="Ecp2-like"/>
</dbReference>
<feature type="domain" description="Ecp2 effector protein-like" evidence="1">
    <location>
        <begin position="13"/>
        <end position="118"/>
    </location>
</feature>
<evidence type="ECO:0000259" key="1">
    <source>
        <dbReference type="Pfam" id="PF14856"/>
    </source>
</evidence>
<accession>A0A6A6V0W1</accession>
<proteinExistence type="predicted"/>
<evidence type="ECO:0000313" key="3">
    <source>
        <dbReference type="Proteomes" id="UP000799440"/>
    </source>
</evidence>
<dbReference type="AlphaFoldDB" id="A0A6A6V0W1"/>
<gene>
    <name evidence="2" type="ORF">M011DRAFT_410735</name>
</gene>
<protein>
    <recommendedName>
        <fullName evidence="1">Ecp2 effector protein-like domain-containing protein</fullName>
    </recommendedName>
</protein>
<dbReference type="Proteomes" id="UP000799440">
    <property type="component" value="Unassembled WGS sequence"/>
</dbReference>
<organism evidence="2 3">
    <name type="scientific">Sporormia fimetaria CBS 119925</name>
    <dbReference type="NCBI Taxonomy" id="1340428"/>
    <lineage>
        <taxon>Eukaryota</taxon>
        <taxon>Fungi</taxon>
        <taxon>Dikarya</taxon>
        <taxon>Ascomycota</taxon>
        <taxon>Pezizomycotina</taxon>
        <taxon>Dothideomycetes</taxon>
        <taxon>Pleosporomycetidae</taxon>
        <taxon>Pleosporales</taxon>
        <taxon>Sporormiaceae</taxon>
        <taxon>Sporormia</taxon>
    </lineage>
</organism>
<dbReference type="EMBL" id="MU006598">
    <property type="protein sequence ID" value="KAF2743374.1"/>
    <property type="molecule type" value="Genomic_DNA"/>
</dbReference>
<sequence>MGEFASTSTANKRCGTSSFVSDTASDSAYTGGCHAIREWAEANPGFWDLPSGNMKILVYGGSNSGANCVFAAQRGTDVTSSPRIGNTDVADFLRGSHSRFATFFNGAQRLAAHGSTVCSGVDSVERGVDWYIFPTARIV</sequence>